<dbReference type="EMBL" id="QPFP01000007">
    <property type="protein sequence ID" value="TEB35843.1"/>
    <property type="molecule type" value="Genomic_DNA"/>
</dbReference>
<gene>
    <name evidence="2" type="ORF">FA13DRAFT_1660068</name>
</gene>
<keyword evidence="1" id="KW-0472">Membrane</keyword>
<comment type="caution">
    <text evidence="2">The sequence shown here is derived from an EMBL/GenBank/DDBJ whole genome shotgun (WGS) entry which is preliminary data.</text>
</comment>
<feature type="transmembrane region" description="Helical" evidence="1">
    <location>
        <begin position="125"/>
        <end position="145"/>
    </location>
</feature>
<reference evidence="2 3" key="1">
    <citation type="journal article" date="2019" name="Nat. Ecol. Evol.">
        <title>Megaphylogeny resolves global patterns of mushroom evolution.</title>
        <authorList>
            <person name="Varga T."/>
            <person name="Krizsan K."/>
            <person name="Foldi C."/>
            <person name="Dima B."/>
            <person name="Sanchez-Garcia M."/>
            <person name="Sanchez-Ramirez S."/>
            <person name="Szollosi G.J."/>
            <person name="Szarkandi J.G."/>
            <person name="Papp V."/>
            <person name="Albert L."/>
            <person name="Andreopoulos W."/>
            <person name="Angelini C."/>
            <person name="Antonin V."/>
            <person name="Barry K.W."/>
            <person name="Bougher N.L."/>
            <person name="Buchanan P."/>
            <person name="Buyck B."/>
            <person name="Bense V."/>
            <person name="Catcheside P."/>
            <person name="Chovatia M."/>
            <person name="Cooper J."/>
            <person name="Damon W."/>
            <person name="Desjardin D."/>
            <person name="Finy P."/>
            <person name="Geml J."/>
            <person name="Haridas S."/>
            <person name="Hughes K."/>
            <person name="Justo A."/>
            <person name="Karasinski D."/>
            <person name="Kautmanova I."/>
            <person name="Kiss B."/>
            <person name="Kocsube S."/>
            <person name="Kotiranta H."/>
            <person name="LaButti K.M."/>
            <person name="Lechner B.E."/>
            <person name="Liimatainen K."/>
            <person name="Lipzen A."/>
            <person name="Lukacs Z."/>
            <person name="Mihaltcheva S."/>
            <person name="Morgado L.N."/>
            <person name="Niskanen T."/>
            <person name="Noordeloos M.E."/>
            <person name="Ohm R.A."/>
            <person name="Ortiz-Santana B."/>
            <person name="Ovrebo C."/>
            <person name="Racz N."/>
            <person name="Riley R."/>
            <person name="Savchenko A."/>
            <person name="Shiryaev A."/>
            <person name="Soop K."/>
            <person name="Spirin V."/>
            <person name="Szebenyi C."/>
            <person name="Tomsovsky M."/>
            <person name="Tulloss R.E."/>
            <person name="Uehling J."/>
            <person name="Grigoriev I.V."/>
            <person name="Vagvolgyi C."/>
            <person name="Papp T."/>
            <person name="Martin F.M."/>
            <person name="Miettinen O."/>
            <person name="Hibbett D.S."/>
            <person name="Nagy L.G."/>
        </authorList>
    </citation>
    <scope>NUCLEOTIDE SEQUENCE [LARGE SCALE GENOMIC DNA]</scope>
    <source>
        <strain evidence="2 3">FP101781</strain>
    </source>
</reference>
<evidence type="ECO:0008006" key="4">
    <source>
        <dbReference type="Google" id="ProtNLM"/>
    </source>
</evidence>
<dbReference type="STRING" id="71717.A0A4Y7TNQ5"/>
<evidence type="ECO:0000313" key="3">
    <source>
        <dbReference type="Proteomes" id="UP000298030"/>
    </source>
</evidence>
<accession>A0A4Y7TNQ5</accession>
<keyword evidence="1" id="KW-1133">Transmembrane helix</keyword>
<evidence type="ECO:0000256" key="1">
    <source>
        <dbReference type="SAM" id="Phobius"/>
    </source>
</evidence>
<organism evidence="2 3">
    <name type="scientific">Coprinellus micaceus</name>
    <name type="common">Glistening ink-cap mushroom</name>
    <name type="synonym">Coprinus micaceus</name>
    <dbReference type="NCBI Taxonomy" id="71717"/>
    <lineage>
        <taxon>Eukaryota</taxon>
        <taxon>Fungi</taxon>
        <taxon>Dikarya</taxon>
        <taxon>Basidiomycota</taxon>
        <taxon>Agaricomycotina</taxon>
        <taxon>Agaricomycetes</taxon>
        <taxon>Agaricomycetidae</taxon>
        <taxon>Agaricales</taxon>
        <taxon>Agaricineae</taxon>
        <taxon>Psathyrellaceae</taxon>
        <taxon>Coprinellus</taxon>
    </lineage>
</organism>
<feature type="transmembrane region" description="Helical" evidence="1">
    <location>
        <begin position="40"/>
        <end position="59"/>
    </location>
</feature>
<dbReference type="Proteomes" id="UP000298030">
    <property type="component" value="Unassembled WGS sequence"/>
</dbReference>
<feature type="transmembrane region" description="Helical" evidence="1">
    <location>
        <begin position="71"/>
        <end position="94"/>
    </location>
</feature>
<feature type="transmembrane region" description="Helical" evidence="1">
    <location>
        <begin position="12"/>
        <end position="34"/>
    </location>
</feature>
<proteinExistence type="predicted"/>
<keyword evidence="1" id="KW-0812">Transmembrane</keyword>
<protein>
    <recommendedName>
        <fullName evidence="4">MARVEL domain-containing protein</fullName>
    </recommendedName>
</protein>
<dbReference type="AlphaFoldDB" id="A0A4Y7TNQ5"/>
<evidence type="ECO:0000313" key="2">
    <source>
        <dbReference type="EMBL" id="TEB35843.1"/>
    </source>
</evidence>
<name>A0A4Y7TNQ5_COPMI</name>
<dbReference type="OrthoDB" id="3264219at2759"/>
<sequence length="233" mass="25680">MTVRFGNNRLAFYVAVFLLSAGVLGINANFASIFEATFKSGFVIFALIVASLQIFAFLLSLQWSQPRIENALYFFFGVLWLAMGAWVTDIIGHVQCSEVSGRVPAKDGREYAARSYCNQMKVVQAFSWALFGFFVIAFIVLNQLITQAKRFGRYDINREPIRGVTPELPWYDEAPGYYNQHTNHPGGVMPYGPGGAYPAGYNGYGMQPPMSAGGHSVIIQPGLNGLPPTVTQV</sequence>
<keyword evidence="3" id="KW-1185">Reference proteome</keyword>